<keyword evidence="12" id="KW-1185">Reference proteome</keyword>
<feature type="region of interest" description="Disordered" evidence="8">
    <location>
        <begin position="322"/>
        <end position="341"/>
    </location>
</feature>
<feature type="compositionally biased region" description="Polar residues" evidence="8">
    <location>
        <begin position="332"/>
        <end position="341"/>
    </location>
</feature>
<dbReference type="GO" id="GO:0005634">
    <property type="term" value="C:nucleus"/>
    <property type="evidence" value="ECO:0007669"/>
    <property type="project" value="UniProtKB-SubCell"/>
</dbReference>
<feature type="chain" id="PRO_5034473143" description="Xylanolytic transcriptional activator regulatory domain-containing protein" evidence="9">
    <location>
        <begin position="19"/>
        <end position="1187"/>
    </location>
</feature>
<keyword evidence="4" id="KW-0805">Transcription regulation</keyword>
<evidence type="ECO:0000256" key="3">
    <source>
        <dbReference type="ARBA" id="ARBA00022833"/>
    </source>
</evidence>
<sequence>MRFSTLFNLAAVVSTTFACDSCYGPSSAVVHERNVRRMQPEASGAVSGPKAPLEWGQLNFLHTTDTHGWLEGHLKEQNYGADWGDFVSFTKHMKHKAGNLGVDLLLIDTGDLHDGAGLSDATSPDGVLSNPIFDNIEYDVLTIGNHELYLNDIAYETYANFSKVWGDKYITSNVQIINPATGQFEYIGSKYRYFTSPHGLRIMTFGVLFNFAGNSNVSKIVKAADLVKQQWFIDAVNYTEPIDLFLLIGHNPIRTTDSSSTFGLLHSAIRAMRPTIPIQGFGGHSHIRDFQVYDDKSTGLESGRYCETLGWLSMSGINSSTSTGNVKPRGVSNPTRKATNTSTSGLVYSRRYLDWNRRTFEYHATNSQNSTFDYHSGLRVTGEITDIRKQLNLSSFLVPVALGATAVNASRSTTPRYVIVNTGSIRFDLVKGPFTYDDSFIVSPFNDTFQFIPDVPYALAKNVLASLNGAALSDKRNFAGSDWGFMPLIADRTCPDPTISQISGETGELKTRGIHRRQAIVTPGYVTTGNPPIPLFFSLASPFYEDDSGPNQALLERISFLEAQLAAYAESPPAPPAPKVDASQSHLDPSLIGPPGTPDDEKKKNNIADIVGFISLGGDGAYVGSSSGFSLATNLGQMVQATVWNKALDSTVGQNQPKAMTIADLKRNSAGPPNDDMGDRILDAYLTRVHLRYPFLDRSNILERHANRFQQNNSTPLDQYGTFKTYMIYAIGATMLKLTEPYDYTPPENFFMTALQYISAARESHSVHNIEAMTLLVLYNLRSPSNSGIWYMIGLAIRTCIDLGLHREAYYGNLTPYEGQLRRRLFWTVYFLERVIAVSLGRPYSIADRDIDATMPLEIDDTVRDDGFIARTLAVSPSPTFQASRPSSNITLGIQCFRLKRLESHIQGTIYRVDKPIASLVSKINPILKMLEDWHKALPPSTPYEFDYLGMHYYKAVRLLLQPFLMILPPTDQRIALCLQVSGLHSVFIAGVTMCYCLFIAPSLWTFTVSNDLRACSSALFVMAERTPVVKKYRDALENVIGATTEFLAQAPTRNLDQDPALTSPAQTHASLARTPNQTNQDLPGGVIPFSPGFSGAAQESYVRSSPKPAASGGGGMYNPLFEKSEPDAFGYMPETHTSPGAAGRWEGRHGELGQMDAEWLLSLCEGDGFDLQMLNEMMRFEPSLGA</sequence>
<dbReference type="InterPro" id="IPR041823">
    <property type="entry name" value="YHR202W_N"/>
</dbReference>
<feature type="region of interest" description="Disordered" evidence="8">
    <location>
        <begin position="570"/>
        <end position="604"/>
    </location>
</feature>
<keyword evidence="9" id="KW-0732">Signal</keyword>
<name>A0A8H4RVF2_9HELO</name>
<dbReference type="InterPro" id="IPR036907">
    <property type="entry name" value="5'-Nucleotdase_C_sf"/>
</dbReference>
<dbReference type="SUPFAM" id="SSF55816">
    <property type="entry name" value="5'-nucleotidase (syn. UDP-sugar hydrolase), C-terminal domain"/>
    <property type="match status" value="1"/>
</dbReference>
<dbReference type="CDD" id="cd07407">
    <property type="entry name" value="MPP_YHR202W_N"/>
    <property type="match status" value="1"/>
</dbReference>
<organism evidence="11 12">
    <name type="scientific">Cudoniella acicularis</name>
    <dbReference type="NCBI Taxonomy" id="354080"/>
    <lineage>
        <taxon>Eukaryota</taxon>
        <taxon>Fungi</taxon>
        <taxon>Dikarya</taxon>
        <taxon>Ascomycota</taxon>
        <taxon>Pezizomycotina</taxon>
        <taxon>Leotiomycetes</taxon>
        <taxon>Helotiales</taxon>
        <taxon>Tricladiaceae</taxon>
        <taxon>Cudoniella</taxon>
    </lineage>
</organism>
<dbReference type="OrthoDB" id="2399539at2759"/>
<protein>
    <recommendedName>
        <fullName evidence="10">Xylanolytic transcriptional activator regulatory domain-containing protein</fullName>
    </recommendedName>
</protein>
<keyword evidence="3" id="KW-0862">Zinc</keyword>
<proteinExistence type="predicted"/>
<dbReference type="InterPro" id="IPR052202">
    <property type="entry name" value="Yeast_MetPath_Reg"/>
</dbReference>
<dbReference type="Pfam" id="PF04082">
    <property type="entry name" value="Fungal_trans"/>
    <property type="match status" value="1"/>
</dbReference>
<comment type="caution">
    <text evidence="11">The sequence shown here is derived from an EMBL/GenBank/DDBJ whole genome shotgun (WGS) entry which is preliminary data.</text>
</comment>
<dbReference type="AlphaFoldDB" id="A0A8H4RVF2"/>
<feature type="signal peptide" evidence="9">
    <location>
        <begin position="1"/>
        <end position="18"/>
    </location>
</feature>
<reference evidence="11 12" key="1">
    <citation type="submission" date="2020-03" db="EMBL/GenBank/DDBJ databases">
        <title>Draft Genome Sequence of Cudoniella acicularis.</title>
        <authorList>
            <person name="Buettner E."/>
            <person name="Kellner H."/>
        </authorList>
    </citation>
    <scope>NUCLEOTIDE SEQUENCE [LARGE SCALE GENOMIC DNA]</scope>
    <source>
        <strain evidence="11 12">DSM 108380</strain>
    </source>
</reference>
<dbReference type="GO" id="GO:0008270">
    <property type="term" value="F:zinc ion binding"/>
    <property type="evidence" value="ECO:0007669"/>
    <property type="project" value="InterPro"/>
</dbReference>
<dbReference type="Proteomes" id="UP000566819">
    <property type="component" value="Unassembled WGS sequence"/>
</dbReference>
<evidence type="ECO:0000313" key="11">
    <source>
        <dbReference type="EMBL" id="KAF4635785.1"/>
    </source>
</evidence>
<keyword evidence="7" id="KW-0539">Nucleus</keyword>
<dbReference type="InterPro" id="IPR053828">
    <property type="entry name" value="Nucleosidase_C"/>
</dbReference>
<dbReference type="InterPro" id="IPR007219">
    <property type="entry name" value="XnlR_reg_dom"/>
</dbReference>
<dbReference type="GO" id="GO:0045944">
    <property type="term" value="P:positive regulation of transcription by RNA polymerase II"/>
    <property type="evidence" value="ECO:0007669"/>
    <property type="project" value="TreeGrafter"/>
</dbReference>
<dbReference type="GO" id="GO:0000981">
    <property type="term" value="F:DNA-binding transcription factor activity, RNA polymerase II-specific"/>
    <property type="evidence" value="ECO:0007669"/>
    <property type="project" value="TreeGrafter"/>
</dbReference>
<evidence type="ECO:0000256" key="7">
    <source>
        <dbReference type="ARBA" id="ARBA00023242"/>
    </source>
</evidence>
<keyword evidence="5" id="KW-0238">DNA-binding</keyword>
<evidence type="ECO:0000256" key="5">
    <source>
        <dbReference type="ARBA" id="ARBA00023125"/>
    </source>
</evidence>
<evidence type="ECO:0000256" key="4">
    <source>
        <dbReference type="ARBA" id="ARBA00023015"/>
    </source>
</evidence>
<keyword evidence="6" id="KW-0804">Transcription</keyword>
<evidence type="ECO:0000256" key="6">
    <source>
        <dbReference type="ARBA" id="ARBA00023163"/>
    </source>
</evidence>
<dbReference type="SMART" id="SM00906">
    <property type="entry name" value="Fungal_trans"/>
    <property type="match status" value="1"/>
</dbReference>
<evidence type="ECO:0000256" key="1">
    <source>
        <dbReference type="ARBA" id="ARBA00004123"/>
    </source>
</evidence>
<dbReference type="GO" id="GO:0009166">
    <property type="term" value="P:nucleotide catabolic process"/>
    <property type="evidence" value="ECO:0007669"/>
    <property type="project" value="InterPro"/>
</dbReference>
<dbReference type="InterPro" id="IPR029052">
    <property type="entry name" value="Metallo-depent_PP-like"/>
</dbReference>
<dbReference type="PANTHER" id="PTHR47782:SF12">
    <property type="entry name" value="ZN(II)2CYS6 TRANSCRIPTION FACTOR (EUROFUNG)"/>
    <property type="match status" value="1"/>
</dbReference>
<dbReference type="EMBL" id="JAAMPI010000099">
    <property type="protein sequence ID" value="KAF4635785.1"/>
    <property type="molecule type" value="Genomic_DNA"/>
</dbReference>
<evidence type="ECO:0000256" key="9">
    <source>
        <dbReference type="SAM" id="SignalP"/>
    </source>
</evidence>
<dbReference type="GO" id="GO:0006351">
    <property type="term" value="P:DNA-templated transcription"/>
    <property type="evidence" value="ECO:0007669"/>
    <property type="project" value="InterPro"/>
</dbReference>
<feature type="region of interest" description="Disordered" evidence="8">
    <location>
        <begin position="1056"/>
        <end position="1148"/>
    </location>
</feature>
<dbReference type="GO" id="GO:0005576">
    <property type="term" value="C:extracellular region"/>
    <property type="evidence" value="ECO:0007669"/>
    <property type="project" value="UniProtKB-ARBA"/>
</dbReference>
<comment type="subcellular location">
    <subcellularLocation>
        <location evidence="1">Nucleus</location>
    </subcellularLocation>
</comment>
<dbReference type="GO" id="GO:0016787">
    <property type="term" value="F:hydrolase activity"/>
    <property type="evidence" value="ECO:0007669"/>
    <property type="project" value="InterPro"/>
</dbReference>
<evidence type="ECO:0000313" key="12">
    <source>
        <dbReference type="Proteomes" id="UP000566819"/>
    </source>
</evidence>
<dbReference type="PROSITE" id="PS51257">
    <property type="entry name" value="PROKAR_LIPOPROTEIN"/>
    <property type="match status" value="1"/>
</dbReference>
<feature type="domain" description="Xylanolytic transcriptional activator regulatory" evidence="10">
    <location>
        <begin position="789"/>
        <end position="862"/>
    </location>
</feature>
<dbReference type="FunFam" id="3.60.21.10:FF:000043">
    <property type="entry name" value="Ser/Thr protein phosphatase family"/>
    <property type="match status" value="1"/>
</dbReference>
<dbReference type="PANTHER" id="PTHR47782">
    <property type="entry name" value="ZN(II)2CYS6 TRANSCRIPTION FACTOR (EUROFUNG)-RELATED"/>
    <property type="match status" value="1"/>
</dbReference>
<dbReference type="CDD" id="cd12148">
    <property type="entry name" value="fungal_TF_MHR"/>
    <property type="match status" value="1"/>
</dbReference>
<keyword evidence="2" id="KW-0479">Metal-binding</keyword>
<feature type="compositionally biased region" description="Polar residues" evidence="8">
    <location>
        <begin position="1064"/>
        <end position="1082"/>
    </location>
</feature>
<dbReference type="GO" id="GO:0043565">
    <property type="term" value="F:sequence-specific DNA binding"/>
    <property type="evidence" value="ECO:0007669"/>
    <property type="project" value="TreeGrafter"/>
</dbReference>
<gene>
    <name evidence="11" type="ORF">G7Y89_g2300</name>
</gene>
<evidence type="ECO:0000259" key="10">
    <source>
        <dbReference type="SMART" id="SM00906"/>
    </source>
</evidence>
<evidence type="ECO:0000256" key="8">
    <source>
        <dbReference type="SAM" id="MobiDB-lite"/>
    </source>
</evidence>
<dbReference type="Pfam" id="PF21953">
    <property type="entry name" value="NadN_nucleosid_C"/>
    <property type="match status" value="1"/>
</dbReference>
<accession>A0A8H4RVF2</accession>
<dbReference type="SUPFAM" id="SSF56300">
    <property type="entry name" value="Metallo-dependent phosphatases"/>
    <property type="match status" value="1"/>
</dbReference>
<evidence type="ECO:0000256" key="2">
    <source>
        <dbReference type="ARBA" id="ARBA00022723"/>
    </source>
</evidence>
<dbReference type="Gene3D" id="3.60.21.10">
    <property type="match status" value="1"/>
</dbReference>